<proteinExistence type="predicted"/>
<dbReference type="Proteomes" id="UP000530514">
    <property type="component" value="Unassembled WGS sequence"/>
</dbReference>
<dbReference type="EMBL" id="JACEIP010000019">
    <property type="protein sequence ID" value="MBA4543640.1"/>
    <property type="molecule type" value="Genomic_DNA"/>
</dbReference>
<keyword evidence="2" id="KW-1185">Reference proteome</keyword>
<dbReference type="AlphaFoldDB" id="A0A7W1XBI5"/>
<dbReference type="InterPro" id="IPR009256">
    <property type="entry name" value="YqgQ-like"/>
</dbReference>
<dbReference type="OrthoDB" id="2361671at2"/>
<reference evidence="1 2" key="1">
    <citation type="submission" date="2020-07" db="EMBL/GenBank/DDBJ databases">
        <authorList>
            <person name="Feng H."/>
        </authorList>
    </citation>
    <scope>NUCLEOTIDE SEQUENCE [LARGE SCALE GENOMIC DNA]</scope>
    <source>
        <strain evidence="2">s-11</strain>
    </source>
</reference>
<dbReference type="Gene3D" id="1.10.287.760">
    <property type="entry name" value="YqgQ-like"/>
    <property type="match status" value="1"/>
</dbReference>
<dbReference type="InterPro" id="IPR023164">
    <property type="entry name" value="YqgQ-like_sf"/>
</dbReference>
<gene>
    <name evidence="1" type="ORF">H1164_12150</name>
</gene>
<sequence>METVTDIQKLLKRFGTVIYTGDRQGDLELMQDEIRELKEIGAIDSETYLKAALILQRRLQSGKG</sequence>
<comment type="caution">
    <text evidence="1">The sequence shown here is derived from an EMBL/GenBank/DDBJ whole genome shotgun (WGS) entry which is preliminary data.</text>
</comment>
<dbReference type="Pfam" id="PF06014">
    <property type="entry name" value="YqgQ-like"/>
    <property type="match status" value="1"/>
</dbReference>
<name>A0A7W1XBI5_9BACL</name>
<evidence type="ECO:0000313" key="1">
    <source>
        <dbReference type="EMBL" id="MBA4543640.1"/>
    </source>
</evidence>
<organism evidence="1 2">
    <name type="scientific">Thermoactinomyces daqus</name>
    <dbReference type="NCBI Taxonomy" id="1329516"/>
    <lineage>
        <taxon>Bacteria</taxon>
        <taxon>Bacillati</taxon>
        <taxon>Bacillota</taxon>
        <taxon>Bacilli</taxon>
        <taxon>Bacillales</taxon>
        <taxon>Thermoactinomycetaceae</taxon>
        <taxon>Thermoactinomyces</taxon>
    </lineage>
</organism>
<dbReference type="SUPFAM" id="SSF158379">
    <property type="entry name" value="YqgQ-like"/>
    <property type="match status" value="1"/>
</dbReference>
<protein>
    <submittedName>
        <fullName evidence="1">YqgQ family protein</fullName>
    </submittedName>
</protein>
<accession>A0A7W1XBI5</accession>
<evidence type="ECO:0000313" key="2">
    <source>
        <dbReference type="Proteomes" id="UP000530514"/>
    </source>
</evidence>
<dbReference type="RefSeq" id="WP_033099109.1">
    <property type="nucleotide sequence ID" value="NZ_JACEIP010000019.1"/>
</dbReference>